<dbReference type="RefSeq" id="WP_278307499.1">
    <property type="nucleotide sequence ID" value="NZ_CP104008.1"/>
</dbReference>
<dbReference type="Pfam" id="PF06114">
    <property type="entry name" value="Peptidase_M78"/>
    <property type="match status" value="1"/>
</dbReference>
<dbReference type="InterPro" id="IPR011889">
    <property type="entry name" value="Liste_lipo_26"/>
</dbReference>
<dbReference type="InterPro" id="IPR010359">
    <property type="entry name" value="IrrE_HExxH"/>
</dbReference>
<proteinExistence type="predicted"/>
<dbReference type="InterPro" id="IPR013610">
    <property type="entry name" value="ArdC_N"/>
</dbReference>
<name>A0AAX3TFY4_9MOLU</name>
<evidence type="ECO:0000313" key="3">
    <source>
        <dbReference type="EMBL" id="WFQ93046.1"/>
    </source>
</evidence>
<evidence type="ECO:0000259" key="1">
    <source>
        <dbReference type="Pfam" id="PF06114"/>
    </source>
</evidence>
<feature type="domain" description="IrrE N-terminal-like" evidence="1">
    <location>
        <begin position="383"/>
        <end position="445"/>
    </location>
</feature>
<dbReference type="AlphaFoldDB" id="A0AAX3TFY4"/>
<organism evidence="3 4">
    <name type="scientific">Mycoplasma feriruminatoris</name>
    <dbReference type="NCBI Taxonomy" id="1179777"/>
    <lineage>
        <taxon>Bacteria</taxon>
        <taxon>Bacillati</taxon>
        <taxon>Mycoplasmatota</taxon>
        <taxon>Mollicutes</taxon>
        <taxon>Mycoplasmataceae</taxon>
        <taxon>Mycoplasma</taxon>
    </lineage>
</organism>
<dbReference type="InterPro" id="IPR005046">
    <property type="entry name" value="DUF285"/>
</dbReference>
<accession>A0AAX3TFY4</accession>
<dbReference type="GO" id="GO:0003697">
    <property type="term" value="F:single-stranded DNA binding"/>
    <property type="evidence" value="ECO:0007669"/>
    <property type="project" value="InterPro"/>
</dbReference>
<dbReference type="Pfam" id="PF03382">
    <property type="entry name" value="DUF285"/>
    <property type="match status" value="1"/>
</dbReference>
<evidence type="ECO:0000259" key="2">
    <source>
        <dbReference type="Pfam" id="PF08401"/>
    </source>
</evidence>
<dbReference type="NCBIfam" id="TIGR02167">
    <property type="entry name" value="Liste_lipo_26"/>
    <property type="match status" value="3"/>
</dbReference>
<gene>
    <name evidence="3" type="ORF">MFERI14822_00839</name>
</gene>
<evidence type="ECO:0000313" key="4">
    <source>
        <dbReference type="Proteomes" id="UP001178743"/>
    </source>
</evidence>
<dbReference type="Pfam" id="PF08401">
    <property type="entry name" value="ArdcN"/>
    <property type="match status" value="1"/>
</dbReference>
<dbReference type="Proteomes" id="UP001178743">
    <property type="component" value="Chromosome"/>
</dbReference>
<protein>
    <submittedName>
        <fullName evidence="3">Uncharacterized protein</fullName>
    </submittedName>
</protein>
<sequence length="532" mass="62818">MKLIKQAVYNEDKTECLEIGYYEDDNNEIQISQFPNTVQKVPSELPEEITSLKFAFSGNQNAQIKGIENWDTSNVKDMSWMFIYTDNFNQDISNWNTSNVKTMESMFGNSHSFNQDISKWDVSKVEDMSWMFYKAENFNQDISNWDVSKVKDKLIPFTNDKTIDEYFKKLEEAPEETWTKEEVEEQKDKEVDYFKEMVSQADKEIDEMFYDPDKLQNFFAFATLIQNNYSARNLKLIQNQFPGATVVKSFTEWRDKETPVKKGEKGLKIVRPVIDEYVVVENNGVKEKIYKKNWTKEIWEKIRNSELEIHKSLSHFKPANVFDISQTTTPKEKYPLNYFASFMAEDTQNLDYNQKLYNELKSFTQDKNIELKENCSLGQVKGLSSFKHNPKIIWLNEHNSTKQNIKTLLHEYAHIKFNHSYEDTSRAECEYQAEMAAWAIAKTLNVDTKEYSYDYIKSWIQNSNITDKSKWMDKTIKTVKDIHKELNQHFENRLTNISDLKTSFNKEAEIASQNLEPLKEENVTKNIMIFKK</sequence>
<reference evidence="3" key="1">
    <citation type="submission" date="2022-06" db="EMBL/GenBank/DDBJ databases">
        <title>Comparative genomic analysis of Mycoplasma feriruminatoris and the Mycoplasma mycoides cluster.</title>
        <authorList>
            <person name="Baby V."/>
            <person name="Ambroset C."/>
            <person name="Gaurivaud P."/>
            <person name="Boury C."/>
            <person name="Guichoux E."/>
            <person name="Lartigue C."/>
            <person name="Tardy F."/>
            <person name="Sirand-Pugnet P."/>
        </authorList>
    </citation>
    <scope>NUCLEOTIDE SEQUENCE</scope>
    <source>
        <strain evidence="3">L14822</strain>
    </source>
</reference>
<dbReference type="EMBL" id="CP104008">
    <property type="protein sequence ID" value="WFQ93046.1"/>
    <property type="molecule type" value="Genomic_DNA"/>
</dbReference>
<feature type="domain" description="N-terminal" evidence="2">
    <location>
        <begin position="226"/>
        <end position="277"/>
    </location>
</feature>